<dbReference type="InterPro" id="IPR029055">
    <property type="entry name" value="Ntn_hydrolases_N"/>
</dbReference>
<keyword evidence="6" id="KW-1185">Reference proteome</keyword>
<proteinExistence type="inferred from homology"/>
<protein>
    <submittedName>
        <fullName evidence="5">Peptidase s45 penicillin amidase</fullName>
    </submittedName>
</protein>
<accession>A0ABQ8XJI5</accession>
<evidence type="ECO:0000256" key="2">
    <source>
        <dbReference type="ARBA" id="ARBA00022801"/>
    </source>
</evidence>
<evidence type="ECO:0000256" key="1">
    <source>
        <dbReference type="ARBA" id="ARBA00006586"/>
    </source>
</evidence>
<evidence type="ECO:0000256" key="4">
    <source>
        <dbReference type="SAM" id="MobiDB-lite"/>
    </source>
</evidence>
<name>A0ABQ8XJI5_9EUKA</name>
<dbReference type="SUPFAM" id="SSF56235">
    <property type="entry name" value="N-terminal nucleophile aminohydrolases (Ntn hydrolases)"/>
    <property type="match status" value="1"/>
</dbReference>
<dbReference type="Pfam" id="PF01804">
    <property type="entry name" value="Penicil_amidase"/>
    <property type="match status" value="1"/>
</dbReference>
<keyword evidence="2" id="KW-0378">Hydrolase</keyword>
<dbReference type="InterPro" id="IPR002692">
    <property type="entry name" value="S45"/>
</dbReference>
<feature type="compositionally biased region" description="Acidic residues" evidence="4">
    <location>
        <begin position="301"/>
        <end position="320"/>
    </location>
</feature>
<dbReference type="InterPro" id="IPR043146">
    <property type="entry name" value="Penicillin_amidase_N_B-knob"/>
</dbReference>
<feature type="compositionally biased region" description="Basic and acidic residues" evidence="4">
    <location>
        <begin position="321"/>
        <end position="331"/>
    </location>
</feature>
<organism evidence="5 6">
    <name type="scientific">Anaeramoeba flamelloides</name>
    <dbReference type="NCBI Taxonomy" id="1746091"/>
    <lineage>
        <taxon>Eukaryota</taxon>
        <taxon>Metamonada</taxon>
        <taxon>Anaeramoebidae</taxon>
        <taxon>Anaeramoeba</taxon>
    </lineage>
</organism>
<dbReference type="InterPro" id="IPR043147">
    <property type="entry name" value="Penicillin_amidase_A-knob"/>
</dbReference>
<gene>
    <name evidence="5" type="ORF">M0813_04685</name>
</gene>
<dbReference type="Gene3D" id="1.10.1400.10">
    <property type="match status" value="1"/>
</dbReference>
<comment type="caution">
    <text evidence="5">The sequence shown here is derived from an EMBL/GenBank/DDBJ whole genome shotgun (WGS) entry which is preliminary data.</text>
</comment>
<dbReference type="Gene3D" id="2.30.120.10">
    <property type="match status" value="1"/>
</dbReference>
<reference evidence="5" key="1">
    <citation type="submission" date="2022-08" db="EMBL/GenBank/DDBJ databases">
        <title>Novel sulfate-reducing endosymbionts in the free-living metamonad Anaeramoeba.</title>
        <authorList>
            <person name="Jerlstrom-Hultqvist J."/>
            <person name="Cepicka I."/>
            <person name="Gallot-Lavallee L."/>
            <person name="Salas-Leiva D."/>
            <person name="Curtis B.A."/>
            <person name="Zahonova K."/>
            <person name="Pipaliya S."/>
            <person name="Dacks J."/>
            <person name="Roger A.J."/>
        </authorList>
    </citation>
    <scope>NUCLEOTIDE SEQUENCE</scope>
    <source>
        <strain evidence="5">Schooner1</strain>
    </source>
</reference>
<dbReference type="PANTHER" id="PTHR34218">
    <property type="entry name" value="PEPTIDASE S45 PENICILLIN AMIDASE"/>
    <property type="match status" value="1"/>
</dbReference>
<dbReference type="EMBL" id="JAOAOG010000290">
    <property type="protein sequence ID" value="KAJ6232644.1"/>
    <property type="molecule type" value="Genomic_DNA"/>
</dbReference>
<dbReference type="Proteomes" id="UP001150062">
    <property type="component" value="Unassembled WGS sequence"/>
</dbReference>
<sequence length="875" mass="101304">MKILVFAFLIPVVYLIYKYRNQLLAYYFGYLSKKAVPNYSGTIYVEDSLRGTVDISRDKYGVPHISAKNETDLYFGMGYCQAQDRLFQMDVARRVVSGRMSGMMGKAEAVLSSDIFFRTLGLNKLAIQDYENCTKEEKKFLQSFAAGINSCIEEQKKNKKVPVEFKLVKTDPEPWEPKDTFLVFRLLGMQMNFGFITDVIRKEMISQFGEDPFNELQWIKGFPKSKLFEGTDFDFDELCKNFNFGNSSLMSLGYTGSNCFAVSGEHTSTGKPMVVSDPHLAASNPSPLYLAHLKLEKEQDKENEEENEEEDEEEKEEKEEEKEKEKEKEEGLNIIGSTVPGLPTIIIGRNQKVAWGITLTHAKCENIFAEKVKGKQYFYDNKWVDGEIFQEQIEIKGEKNPHTINIMVTHHGPILYYDPLKSDQKEEEQIKLSYWSNSIEPSKPNRNMFSAIRGLTKSKNVHESRQSLKDVESVSVNLVLADVEGNIAHQITGKFPVKTENHQKHPIFPGWLPEFDFQKYIPFEEFPHYINPECGYLVSSNNMHKGEWPFFGKNYLLPTRYERITEIIEEMIKTNTENNTKINSKDFFGIIWDVKSMSGDRFVNILEKKFDGFLSSHENKQIPIMWQKLKSWDRMMEKDSVGASLYETLRVQLIRSIILSKLDQNLKILFSGKTFNSIIKDHSAWTFSHYQILNDLLENHENSWWIKEQKNDIETILGNGFVETLQFWEKKKGLTISQIDQWTYGKIHKFELQHMFSQVIEAAKMAFNSEAVEYGGNSETVCLQSSCETWLAQSYMCSSMRAFFDLNDPKNTEYILSSGNSSNSASEFNLNHFNITLQKSSATAYWEKVDYLKNEKHHLQLIPKNKTKIETKKEK</sequence>
<evidence type="ECO:0000313" key="5">
    <source>
        <dbReference type="EMBL" id="KAJ6232644.1"/>
    </source>
</evidence>
<dbReference type="InterPro" id="IPR014395">
    <property type="entry name" value="Pen/GL7ACA/AHL_acylase"/>
</dbReference>
<comment type="similarity">
    <text evidence="1">Belongs to the peptidase S45 family.</text>
</comment>
<dbReference type="Gene3D" id="1.10.439.10">
    <property type="entry name" value="Penicillin Amidohydrolase, domain 1"/>
    <property type="match status" value="1"/>
</dbReference>
<dbReference type="InterPro" id="IPR023343">
    <property type="entry name" value="Penicillin_amidase_dom1"/>
</dbReference>
<dbReference type="PIRSF" id="PIRSF001227">
    <property type="entry name" value="Pen_acylase"/>
    <property type="match status" value="1"/>
</dbReference>
<keyword evidence="3" id="KW-0865">Zymogen</keyword>
<feature type="region of interest" description="Disordered" evidence="4">
    <location>
        <begin position="297"/>
        <end position="332"/>
    </location>
</feature>
<dbReference type="PANTHER" id="PTHR34218:SF4">
    <property type="entry name" value="ACYL-HOMOSERINE LACTONE ACYLASE QUIP"/>
    <property type="match status" value="1"/>
</dbReference>
<dbReference type="Gene3D" id="3.60.20.10">
    <property type="entry name" value="Glutamine Phosphoribosylpyrophosphate, subunit 1, domain 1"/>
    <property type="match status" value="1"/>
</dbReference>
<dbReference type="CDD" id="cd03747">
    <property type="entry name" value="Ntn_PGA_like"/>
    <property type="match status" value="1"/>
</dbReference>
<evidence type="ECO:0000313" key="6">
    <source>
        <dbReference type="Proteomes" id="UP001150062"/>
    </source>
</evidence>
<evidence type="ECO:0000256" key="3">
    <source>
        <dbReference type="ARBA" id="ARBA00023145"/>
    </source>
</evidence>